<keyword evidence="4" id="KW-0067">ATP-binding</keyword>
<dbReference type="AlphaFoldDB" id="A0A6B8KAK9"/>
<organism evidence="7 8">
    <name type="scientific">Methylocystis heyeri</name>
    <dbReference type="NCBI Taxonomy" id="391905"/>
    <lineage>
        <taxon>Bacteria</taxon>
        <taxon>Pseudomonadati</taxon>
        <taxon>Pseudomonadota</taxon>
        <taxon>Alphaproteobacteria</taxon>
        <taxon>Hyphomicrobiales</taxon>
        <taxon>Methylocystaceae</taxon>
        <taxon>Methylocystis</taxon>
    </lineage>
</organism>
<protein>
    <recommendedName>
        <fullName evidence="6">Glutathionylspermidine synthase pre-ATP-grasp-like domain-containing protein</fullName>
    </recommendedName>
</protein>
<dbReference type="SUPFAM" id="SSF56059">
    <property type="entry name" value="Glutathione synthetase ATP-binding domain-like"/>
    <property type="match status" value="1"/>
</dbReference>
<dbReference type="GO" id="GO:0046872">
    <property type="term" value="F:metal ion binding"/>
    <property type="evidence" value="ECO:0007669"/>
    <property type="project" value="UniProtKB-KW"/>
</dbReference>
<gene>
    <name evidence="7" type="ORF">H2LOC_005155</name>
</gene>
<evidence type="ECO:0000313" key="7">
    <source>
        <dbReference type="EMBL" id="QGM45126.1"/>
    </source>
</evidence>
<dbReference type="Proteomes" id="UP000309061">
    <property type="component" value="Chromosome"/>
</dbReference>
<dbReference type="Pfam" id="PF03738">
    <property type="entry name" value="GSP_synth"/>
    <property type="match status" value="1"/>
</dbReference>
<keyword evidence="1" id="KW-0436">Ligase</keyword>
<evidence type="ECO:0000256" key="2">
    <source>
        <dbReference type="ARBA" id="ARBA00022723"/>
    </source>
</evidence>
<name>A0A6B8KAK9_9HYPH</name>
<evidence type="ECO:0000256" key="4">
    <source>
        <dbReference type="ARBA" id="ARBA00022840"/>
    </source>
</evidence>
<evidence type="ECO:0000313" key="8">
    <source>
        <dbReference type="Proteomes" id="UP000309061"/>
    </source>
</evidence>
<reference evidence="7 8" key="1">
    <citation type="submission" date="2019-11" db="EMBL/GenBank/DDBJ databases">
        <title>The genome sequence of Methylocystis heyeri.</title>
        <authorList>
            <person name="Oshkin I.Y."/>
            <person name="Miroshnikov K."/>
            <person name="Dedysh S.N."/>
        </authorList>
    </citation>
    <scope>NUCLEOTIDE SEQUENCE [LARGE SCALE GENOMIC DNA]</scope>
    <source>
        <strain evidence="7 8">H2</strain>
    </source>
</reference>
<evidence type="ECO:0000256" key="5">
    <source>
        <dbReference type="ARBA" id="ARBA00022842"/>
    </source>
</evidence>
<feature type="domain" description="Glutathionylspermidine synthase pre-ATP-grasp-like" evidence="6">
    <location>
        <begin position="13"/>
        <end position="383"/>
    </location>
</feature>
<proteinExistence type="predicted"/>
<keyword evidence="2" id="KW-0479">Metal-binding</keyword>
<dbReference type="InterPro" id="IPR016185">
    <property type="entry name" value="PreATP-grasp_dom_sf"/>
</dbReference>
<dbReference type="GO" id="GO:0016874">
    <property type="term" value="F:ligase activity"/>
    <property type="evidence" value="ECO:0007669"/>
    <property type="project" value="UniProtKB-KW"/>
</dbReference>
<dbReference type="EMBL" id="CP046052">
    <property type="protein sequence ID" value="QGM45126.1"/>
    <property type="molecule type" value="Genomic_DNA"/>
</dbReference>
<evidence type="ECO:0000259" key="6">
    <source>
        <dbReference type="Pfam" id="PF03738"/>
    </source>
</evidence>
<accession>A0A6B8KAK9</accession>
<dbReference type="RefSeq" id="WP_136495411.1">
    <property type="nucleotide sequence ID" value="NZ_CP046052.1"/>
</dbReference>
<dbReference type="GO" id="GO:0005524">
    <property type="term" value="F:ATP binding"/>
    <property type="evidence" value="ECO:0007669"/>
    <property type="project" value="UniProtKB-KW"/>
</dbReference>
<evidence type="ECO:0000256" key="3">
    <source>
        <dbReference type="ARBA" id="ARBA00022741"/>
    </source>
</evidence>
<dbReference type="OrthoDB" id="9765517at2"/>
<dbReference type="Gene3D" id="3.30.1490.330">
    <property type="match status" value="1"/>
</dbReference>
<dbReference type="KEGG" id="mhey:H2LOC_005155"/>
<keyword evidence="3" id="KW-0547">Nucleotide-binding</keyword>
<dbReference type="SUPFAM" id="SSF52440">
    <property type="entry name" value="PreATP-grasp domain"/>
    <property type="match status" value="1"/>
</dbReference>
<keyword evidence="8" id="KW-1185">Reference proteome</keyword>
<dbReference type="InterPro" id="IPR005494">
    <property type="entry name" value="GSPS_pre-ATP-grasp-like_dom"/>
</dbReference>
<keyword evidence="5" id="KW-0460">Magnesium</keyword>
<evidence type="ECO:0000256" key="1">
    <source>
        <dbReference type="ARBA" id="ARBA00022598"/>
    </source>
</evidence>
<sequence>MRREASPPRPDMKAHFEEIGFLYAYQDGAPYWDETARYVFSLKEVEHELERPTRELHALCLELVSRVVASDDLLAKLRIPSFAFEAIRKSWIRRDPSLYGRFDFAFDGRGPAKLLEYNADTPTSLYETAVAQWFWLEHLTARGLLPKGADQFNSLHEKLIARWREIGLGRFLHLACMAGGVEDSGTIAYLQDCARQAGLQSQTLDMGDIGLQEPVYVDRWGRRIDFLFKLYPWEWMFADPFGRSAALLRTRFVEPQWKMILSCKGMLALLWEMAPGHPNLLPCYFDDDPRSAQLGPRYARKPLYSREGADVELVDGDRRTEGDRDGYGAEGFVRQALCPLPDFGGKRPVVGSWIIGDAPAGVGVREDSSAITSNRSRFLPHVILG</sequence>